<dbReference type="InterPro" id="IPR004839">
    <property type="entry name" value="Aminotransferase_I/II_large"/>
</dbReference>
<dbReference type="Pfam" id="PF00392">
    <property type="entry name" value="GntR"/>
    <property type="match status" value="1"/>
</dbReference>
<dbReference type="InterPro" id="IPR036388">
    <property type="entry name" value="WH-like_DNA-bd_sf"/>
</dbReference>
<evidence type="ECO:0000256" key="7">
    <source>
        <dbReference type="ARBA" id="ARBA00023163"/>
    </source>
</evidence>
<dbReference type="OrthoDB" id="9802601at2"/>
<dbReference type="GO" id="GO:0008483">
    <property type="term" value="F:transaminase activity"/>
    <property type="evidence" value="ECO:0007669"/>
    <property type="project" value="UniProtKB-KW"/>
</dbReference>
<dbReference type="InterPro" id="IPR015424">
    <property type="entry name" value="PyrdxlP-dep_Trfase"/>
</dbReference>
<organism evidence="9 10">
    <name type="scientific">Brevibacillus laterosporus</name>
    <name type="common">Bacillus laterosporus</name>
    <dbReference type="NCBI Taxonomy" id="1465"/>
    <lineage>
        <taxon>Bacteria</taxon>
        <taxon>Bacillati</taxon>
        <taxon>Bacillota</taxon>
        <taxon>Bacilli</taxon>
        <taxon>Bacillales</taxon>
        <taxon>Paenibacillaceae</taxon>
        <taxon>Brevibacillus</taxon>
    </lineage>
</organism>
<evidence type="ECO:0000256" key="3">
    <source>
        <dbReference type="ARBA" id="ARBA00022576"/>
    </source>
</evidence>
<sequence>MRKYVEIVADLEVRILGGVLKPGQKLPSIRQLSESYQCSKSTIIRGFADLQSRHLIYSVPQSGYYVVGRKDHTLLEETKQLVDFSSAAPDPSVFPYLDFQHCINKAVDTYQDDLFRYGTPQGLPTLLRLLQKQLQFYQVFTDVKDLCITSGVQQALAILGLMSFPNHKEKILVEQPTYHLMIQFLELHKIPTLTIKRTASGIDFQELERLFQQESIKFFYTMPRFHNPLGTSYSQKEKKQIAYLAQKYDVYIIEDDYLADLEHDAKADPIHAYSHSHVIYLKSYSKILFPGLRIGVAVIPAPLQASFYTYKKMMDIDSSMLSQAALEIYVKSGMFDRHREKIRLSYVARMEQVNKVLRNWQQSPSVVEAPLNGGVHTYIKTKERISETNVKNSLLKRGIIMDTVDRYYMQSYEKEVLWRINVSYVEESRISKALGEVVEVLRL</sequence>
<keyword evidence="5" id="KW-0805">Transcription regulation</keyword>
<dbReference type="AlphaFoldDB" id="A0A518VAD2"/>
<dbReference type="Gene3D" id="1.10.10.10">
    <property type="entry name" value="Winged helix-like DNA-binding domain superfamily/Winged helix DNA-binding domain"/>
    <property type="match status" value="1"/>
</dbReference>
<reference evidence="9 10" key="1">
    <citation type="submission" date="2018-11" db="EMBL/GenBank/DDBJ databases">
        <title>Phylogenetic determinants of toxin gene distribution in genomes of Brevibacillus laterosporus.</title>
        <authorList>
            <person name="Glare T.R."/>
            <person name="Durrant A."/>
            <person name="Berry C."/>
            <person name="Palma L."/>
            <person name="Ormskirk M."/>
            <person name="Cox M.O."/>
        </authorList>
    </citation>
    <scope>NUCLEOTIDE SEQUENCE [LARGE SCALE GENOMIC DNA]</scope>
    <source>
        <strain evidence="9 10">1821L</strain>
    </source>
</reference>
<dbReference type="EMBL" id="CP033464">
    <property type="protein sequence ID" value="QDX93946.1"/>
    <property type="molecule type" value="Genomic_DNA"/>
</dbReference>
<comment type="similarity">
    <text evidence="2">In the C-terminal section; belongs to the class-I pyridoxal-phosphate-dependent aminotransferase family.</text>
</comment>
<accession>A0A518VAD2</accession>
<feature type="domain" description="HTH gntR-type" evidence="8">
    <location>
        <begin position="1"/>
        <end position="69"/>
    </location>
</feature>
<keyword evidence="10" id="KW-1185">Reference proteome</keyword>
<evidence type="ECO:0000256" key="1">
    <source>
        <dbReference type="ARBA" id="ARBA00001933"/>
    </source>
</evidence>
<dbReference type="PANTHER" id="PTHR46577:SF1">
    <property type="entry name" value="HTH-TYPE TRANSCRIPTIONAL REGULATORY PROTEIN GABR"/>
    <property type="match status" value="1"/>
</dbReference>
<dbReference type="InterPro" id="IPR015421">
    <property type="entry name" value="PyrdxlP-dep_Trfase_major"/>
</dbReference>
<dbReference type="Pfam" id="PF00155">
    <property type="entry name" value="Aminotran_1_2"/>
    <property type="match status" value="1"/>
</dbReference>
<dbReference type="Gene3D" id="3.40.640.10">
    <property type="entry name" value="Type I PLP-dependent aspartate aminotransferase-like (Major domain)"/>
    <property type="match status" value="1"/>
</dbReference>
<evidence type="ECO:0000313" key="9">
    <source>
        <dbReference type="EMBL" id="QDX93946.1"/>
    </source>
</evidence>
<protein>
    <submittedName>
        <fullName evidence="9">PLP-dependent aminotransferase family protein</fullName>
    </submittedName>
</protein>
<dbReference type="InterPro" id="IPR000524">
    <property type="entry name" value="Tscrpt_reg_HTH_GntR"/>
</dbReference>
<dbReference type="SMART" id="SM00345">
    <property type="entry name" value="HTH_GNTR"/>
    <property type="match status" value="1"/>
</dbReference>
<dbReference type="GO" id="GO:0003677">
    <property type="term" value="F:DNA binding"/>
    <property type="evidence" value="ECO:0007669"/>
    <property type="project" value="UniProtKB-KW"/>
</dbReference>
<keyword evidence="7" id="KW-0804">Transcription</keyword>
<dbReference type="InterPro" id="IPR051446">
    <property type="entry name" value="HTH_trans_reg/aminotransferase"/>
</dbReference>
<dbReference type="GO" id="GO:0003700">
    <property type="term" value="F:DNA-binding transcription factor activity"/>
    <property type="evidence" value="ECO:0007669"/>
    <property type="project" value="InterPro"/>
</dbReference>
<evidence type="ECO:0000256" key="5">
    <source>
        <dbReference type="ARBA" id="ARBA00023015"/>
    </source>
</evidence>
<keyword evidence="4" id="KW-0663">Pyridoxal phosphate</keyword>
<dbReference type="PROSITE" id="PS50949">
    <property type="entry name" value="HTH_GNTR"/>
    <property type="match status" value="1"/>
</dbReference>
<gene>
    <name evidence="9" type="ORF">EEL30_17580</name>
</gene>
<dbReference type="Proteomes" id="UP000319432">
    <property type="component" value="Chromosome"/>
</dbReference>
<proteinExistence type="inferred from homology"/>
<dbReference type="SUPFAM" id="SSF53383">
    <property type="entry name" value="PLP-dependent transferases"/>
    <property type="match status" value="1"/>
</dbReference>
<name>A0A518VAD2_BRELA</name>
<dbReference type="CDD" id="cd00609">
    <property type="entry name" value="AAT_like"/>
    <property type="match status" value="1"/>
</dbReference>
<evidence type="ECO:0000259" key="8">
    <source>
        <dbReference type="PROSITE" id="PS50949"/>
    </source>
</evidence>
<dbReference type="InterPro" id="IPR036390">
    <property type="entry name" value="WH_DNA-bd_sf"/>
</dbReference>
<keyword evidence="6" id="KW-0238">DNA-binding</keyword>
<dbReference type="PANTHER" id="PTHR46577">
    <property type="entry name" value="HTH-TYPE TRANSCRIPTIONAL REGULATORY PROTEIN GABR"/>
    <property type="match status" value="1"/>
</dbReference>
<keyword evidence="9" id="KW-0808">Transferase</keyword>
<keyword evidence="3 9" id="KW-0032">Aminotransferase</keyword>
<evidence type="ECO:0000256" key="2">
    <source>
        <dbReference type="ARBA" id="ARBA00005384"/>
    </source>
</evidence>
<dbReference type="SUPFAM" id="SSF46785">
    <property type="entry name" value="Winged helix' DNA-binding domain"/>
    <property type="match status" value="1"/>
</dbReference>
<comment type="cofactor">
    <cofactor evidence="1">
        <name>pyridoxal 5'-phosphate</name>
        <dbReference type="ChEBI" id="CHEBI:597326"/>
    </cofactor>
</comment>
<dbReference type="GO" id="GO:0030170">
    <property type="term" value="F:pyridoxal phosphate binding"/>
    <property type="evidence" value="ECO:0007669"/>
    <property type="project" value="InterPro"/>
</dbReference>
<dbReference type="CDD" id="cd07377">
    <property type="entry name" value="WHTH_GntR"/>
    <property type="match status" value="1"/>
</dbReference>
<evidence type="ECO:0000256" key="6">
    <source>
        <dbReference type="ARBA" id="ARBA00023125"/>
    </source>
</evidence>
<evidence type="ECO:0000313" key="10">
    <source>
        <dbReference type="Proteomes" id="UP000319432"/>
    </source>
</evidence>
<evidence type="ECO:0000256" key="4">
    <source>
        <dbReference type="ARBA" id="ARBA00022898"/>
    </source>
</evidence>